<feature type="region of interest" description="Disordered" evidence="1">
    <location>
        <begin position="45"/>
        <end position="70"/>
    </location>
</feature>
<keyword evidence="3" id="KW-1185">Reference proteome</keyword>
<organism evidence="2 3">
    <name type="scientific">Puccinia striiformis</name>
    <dbReference type="NCBI Taxonomy" id="27350"/>
    <lineage>
        <taxon>Eukaryota</taxon>
        <taxon>Fungi</taxon>
        <taxon>Dikarya</taxon>
        <taxon>Basidiomycota</taxon>
        <taxon>Pucciniomycotina</taxon>
        <taxon>Pucciniomycetes</taxon>
        <taxon>Pucciniales</taxon>
        <taxon>Pucciniaceae</taxon>
        <taxon>Puccinia</taxon>
    </lineage>
</organism>
<dbReference type="VEuPathDB" id="FungiDB:PSHT_10157"/>
<reference evidence="2" key="1">
    <citation type="submission" date="2017-12" db="EMBL/GenBank/DDBJ databases">
        <title>Gene loss provides genomic basis for host adaptation in cereal stripe rust fungi.</title>
        <authorList>
            <person name="Xia C."/>
        </authorList>
    </citation>
    <scope>NUCLEOTIDE SEQUENCE [LARGE SCALE GENOMIC DNA]</scope>
    <source>
        <strain evidence="2">93-210</strain>
    </source>
</reference>
<protein>
    <submittedName>
        <fullName evidence="2">Uncharacterized protein</fullName>
    </submittedName>
</protein>
<dbReference type="Proteomes" id="UP000239156">
    <property type="component" value="Unassembled WGS sequence"/>
</dbReference>
<feature type="region of interest" description="Disordered" evidence="1">
    <location>
        <begin position="1"/>
        <end position="30"/>
    </location>
</feature>
<dbReference type="EMBL" id="PKSL01000152">
    <property type="protein sequence ID" value="POW01846.1"/>
    <property type="molecule type" value="Genomic_DNA"/>
</dbReference>
<sequence>MSLQTPKQRDTVGTMNPPRRPHLPGPVDFPSSRHYSIVKIHLAPPSLGLEPNSSVDTSMAQPGSSEEPDLAHDKVENWTSRVHANQPFQPDFTLFEPIEPLSASTAPVQDLKSRIDSSLSDQLILSGMASTCSSSSSQQASSLDIRPPISISEVHLNHILKSSPNDLALIVKFLEILVAKDCYSRHLAFTVIRHLVRTQNPTTTVSAIEKICSTVRKLPSPSELIKSSYDFLVVQLANQGHLAEAIQVFSASSQEPKCSSNKAFPLTYQVLADQLVSRIRDESVQSRQNCKASSVNPEVCYQIYVEKLGHFTSYFRSLFNQNDHPKFVKAAQLANKIHQILPLRNSLENILEKLHQSGTEQYVGTDEQIIKSFVLEPPHVLCDKPGQLVNQRTKLCPKFTFENRSDIVFLWAHSWMIFYHRSRQPRRVIEIFLEYFIPIGCDVKLLNQIRWGPKHSDSSSIHNRSRESHESSTVDHPLSEQQERKYQKLIHPTVGVLTVLYDSILSICPPKLIPIIFDSFLTQHFHHSEISSSLSLSPSAKDVDGALKILESMHTYLDQKLNQSGGGGEQDEGGWIDLLEWCAIHSCGPKPKQFNPNYQWGDLRRKKLNGWDGKMKEDLIFLVLQNFFLLKFNTFPSLAIQHSTHNFLENHRVVCSSEMKNNHQSNILEGLKIFTIKNPLIQSKLKFLIPESSSTHHSQFICLQNFPSLKLIAKIRYGFLLAQNSKG</sequence>
<name>A0A2S4UX60_9BASI</name>
<feature type="compositionally biased region" description="Polar residues" evidence="1">
    <location>
        <begin position="51"/>
        <end position="64"/>
    </location>
</feature>
<feature type="region of interest" description="Disordered" evidence="1">
    <location>
        <begin position="455"/>
        <end position="480"/>
    </location>
</feature>
<dbReference type="AlphaFoldDB" id="A0A2S4UX60"/>
<feature type="compositionally biased region" description="Basic and acidic residues" evidence="1">
    <location>
        <begin position="464"/>
        <end position="480"/>
    </location>
</feature>
<comment type="caution">
    <text evidence="2">The sequence shown here is derived from an EMBL/GenBank/DDBJ whole genome shotgun (WGS) entry which is preliminary data.</text>
</comment>
<evidence type="ECO:0000313" key="2">
    <source>
        <dbReference type="EMBL" id="POW01846.1"/>
    </source>
</evidence>
<accession>A0A2S4UX60</accession>
<evidence type="ECO:0000256" key="1">
    <source>
        <dbReference type="SAM" id="MobiDB-lite"/>
    </source>
</evidence>
<gene>
    <name evidence="2" type="ORF">PSTT_12208</name>
</gene>
<proteinExistence type="predicted"/>
<feature type="compositionally biased region" description="Polar residues" evidence="1">
    <location>
        <begin position="1"/>
        <end position="14"/>
    </location>
</feature>
<evidence type="ECO:0000313" key="3">
    <source>
        <dbReference type="Proteomes" id="UP000239156"/>
    </source>
</evidence>
<dbReference type="VEuPathDB" id="FungiDB:PSTT_12208"/>